<comment type="caution">
    <text evidence="2">The sequence shown here is derived from an EMBL/GenBank/DDBJ whole genome shotgun (WGS) entry which is preliminary data.</text>
</comment>
<dbReference type="EMBL" id="JAEKJW010000001">
    <property type="protein sequence ID" value="MBN8195667.1"/>
    <property type="molecule type" value="Genomic_DNA"/>
</dbReference>
<evidence type="ECO:0000313" key="2">
    <source>
        <dbReference type="EMBL" id="MBN8195667.1"/>
    </source>
</evidence>
<dbReference type="PANTHER" id="PTHR39431">
    <property type="entry name" value="FRPA/C-RELATED PROTEIN"/>
    <property type="match status" value="1"/>
</dbReference>
<feature type="region of interest" description="Disordered" evidence="1">
    <location>
        <begin position="1"/>
        <end position="20"/>
    </location>
</feature>
<dbReference type="Proteomes" id="UP000664405">
    <property type="component" value="Unassembled WGS sequence"/>
</dbReference>
<accession>A0A8I1SGL6</accession>
<dbReference type="AlphaFoldDB" id="A0A8I1SGL6"/>
<organism evidence="2 3">
    <name type="scientific">Thalassospira povalilytica</name>
    <dbReference type="NCBI Taxonomy" id="732237"/>
    <lineage>
        <taxon>Bacteria</taxon>
        <taxon>Pseudomonadati</taxon>
        <taxon>Pseudomonadota</taxon>
        <taxon>Alphaproteobacteria</taxon>
        <taxon>Rhodospirillales</taxon>
        <taxon>Thalassospiraceae</taxon>
        <taxon>Thalassospira</taxon>
    </lineage>
</organism>
<dbReference type="RefSeq" id="WP_206926719.1">
    <property type="nucleotide sequence ID" value="NZ_JAEKJW010000001.1"/>
</dbReference>
<sequence length="374" mass="39520">MFDHTSLTNPTAHQSAATATLSQAASQSALSVTAKSGDNDAADGELARQRAIVDQIDLSIEANQRIEQTLGQLPRPVFEVQTNALDVVNAIKPAMDEAQTRMNREAFIVLAMMGIPPAKARAMANAMTGGAPEAMAVSGANGSGRAISAQEMSLNISNGANQINLGALSVSSQRVEIDISAFEAKFSRIGGQANVSISEFKAHIEMVRIEIAQMFQQDPLILDLDGNGIDITSLKDGQLFDIDGDGTLDQTAWIKGADALLALDRNGDGEINDGRELFGDQHGAKDGFAELSKFDDNLDGLIDQQDGVFSSLVLLRADGSQQGLADAGIKSISLAMITPIDKRLIGGDLVAQSQFKRDDGSTGQVGEVFFDVKA</sequence>
<proteinExistence type="predicted"/>
<reference evidence="2" key="1">
    <citation type="submission" date="2020-12" db="EMBL/GenBank/DDBJ databases">
        <title>Oil enriched cultivation method for isolating marine PHA-producing bacteria.</title>
        <authorList>
            <person name="Zheng W."/>
            <person name="Yu S."/>
            <person name="Huang Y."/>
        </authorList>
    </citation>
    <scope>NUCLEOTIDE SEQUENCE</scope>
    <source>
        <strain evidence="2">SY-2-3</strain>
    </source>
</reference>
<evidence type="ECO:0000256" key="1">
    <source>
        <dbReference type="SAM" id="MobiDB-lite"/>
    </source>
</evidence>
<protein>
    <recommendedName>
        <fullName evidence="4">Calcium-binding protein</fullName>
    </recommendedName>
</protein>
<evidence type="ECO:0008006" key="4">
    <source>
        <dbReference type="Google" id="ProtNLM"/>
    </source>
</evidence>
<evidence type="ECO:0000313" key="3">
    <source>
        <dbReference type="Proteomes" id="UP000664405"/>
    </source>
</evidence>
<feature type="compositionally biased region" description="Low complexity" evidence="1">
    <location>
        <begin position="11"/>
        <end position="20"/>
    </location>
</feature>
<gene>
    <name evidence="2" type="ORF">JF547_04215</name>
</gene>
<name>A0A8I1SGL6_9PROT</name>
<feature type="compositionally biased region" description="Polar residues" evidence="1">
    <location>
        <begin position="1"/>
        <end position="10"/>
    </location>
</feature>
<dbReference type="PANTHER" id="PTHR39431:SF1">
    <property type="entry name" value="FRPA_C-RELATED PROTEIN"/>
    <property type="match status" value="1"/>
</dbReference>